<protein>
    <recommendedName>
        <fullName evidence="12">Regulatory protein E2</fullName>
    </recommendedName>
</protein>
<keyword evidence="4 12" id="KW-0244">Early protein</keyword>
<dbReference type="Gene3D" id="1.10.287.30">
    <property type="entry name" value="E2 (early) protein, N terminal domain, subdomain 1"/>
    <property type="match status" value="1"/>
</dbReference>
<keyword evidence="6 12" id="KW-1048">Host nucleus</keyword>
<evidence type="ECO:0000256" key="13">
    <source>
        <dbReference type="SAM" id="MobiDB-lite"/>
    </source>
</evidence>
<evidence type="ECO:0000256" key="6">
    <source>
        <dbReference type="ARBA" id="ARBA00022562"/>
    </source>
</evidence>
<evidence type="ECO:0000256" key="4">
    <source>
        <dbReference type="ARBA" id="ARBA00022518"/>
    </source>
</evidence>
<keyword evidence="11 12" id="KW-0804">Transcription</keyword>
<keyword evidence="3 12" id="KW-0678">Repressor</keyword>
<feature type="compositionally biased region" description="Low complexity" evidence="13">
    <location>
        <begin position="306"/>
        <end position="316"/>
    </location>
</feature>
<evidence type="ECO:0000256" key="10">
    <source>
        <dbReference type="ARBA" id="ARBA00023159"/>
    </source>
</evidence>
<dbReference type="InterPro" id="IPR036050">
    <property type="entry name" value="Regulatory_protein_E2_N"/>
</dbReference>
<comment type="PTM">
    <text evidence="12">Phosphorylated.</text>
</comment>
<comment type="caution">
    <text evidence="12">Lacks conserved residue(s) required for the propagation of feature annotation.</text>
</comment>
<dbReference type="GO" id="GO:0003677">
    <property type="term" value="F:DNA binding"/>
    <property type="evidence" value="ECO:0007669"/>
    <property type="project" value="UniProtKB-UniRule"/>
</dbReference>
<evidence type="ECO:0000256" key="5">
    <source>
        <dbReference type="ARBA" id="ARBA00022553"/>
    </source>
</evidence>
<evidence type="ECO:0000256" key="2">
    <source>
        <dbReference type="ARBA" id="ARBA00007794"/>
    </source>
</evidence>
<dbReference type="GO" id="GO:0042025">
    <property type="term" value="C:host cell nucleus"/>
    <property type="evidence" value="ECO:0007669"/>
    <property type="project" value="UniProtKB-SubCell"/>
</dbReference>
<keyword evidence="10 12" id="KW-0010">Activator</keyword>
<dbReference type="SUPFAM" id="SSF54957">
    <property type="entry name" value="Viral DNA-binding domain"/>
    <property type="match status" value="1"/>
</dbReference>
<dbReference type="InterPro" id="IPR042504">
    <property type="entry name" value="Regulatory_protein_E2_N_2"/>
</dbReference>
<dbReference type="Gene3D" id="3.30.70.330">
    <property type="match status" value="1"/>
</dbReference>
<reference evidence="16 17" key="1">
    <citation type="journal article" date="2004" name="J. Gen. Virol.">
        <title>Broad-spectrum detection of papillomaviruses in bovine teat papillomas and healthy teat skin.</title>
        <authorList>
            <person name="Ogawa T."/>
            <person name="Tomita Y."/>
            <person name="Okada M."/>
            <person name="Shinozaki K."/>
            <person name="Kubonoya H."/>
            <person name="Kaiho I."/>
            <person name="Shirasawa H."/>
        </authorList>
    </citation>
    <scope>NUCLEOTIDE SEQUENCE [LARGE SCALE GENOMIC DNA]</scope>
    <source>
        <strain evidence="16">BAPV1</strain>
    </source>
</reference>
<comment type="subunit">
    <text evidence="12">Binds DNA as homodimer. Interacts with protein E1; this interaction greatly increases E1 DNA-binding activity. Interacts with protein L1; this interaction enhances E2-dependent replication and transcription activation. Interacts with protein L2; this interaction inhibits E2 transcriptional activity but not DNA replication function E2. Interacts with protein E7; this interaction inhibits E7 oncogenic activity. Interacts with host TAF1; this interaction modulates E2-dependent transcriptional regulation. Interacts with host BRD4; this interaction mediates E2 transcriptional activation function. Additionally, the interaction with host BRD4 on mitotic chromosomes mediates tethering of the viral genome. Interacts with host TOPBP1; this interaction is required for optimal viral DNA replication.</text>
</comment>
<reference evidence="16 17" key="2">
    <citation type="journal article" date="2007" name="Virus Genes">
        <title>Complete genomes and phylogenetic positions of bovine papillomavirus type 8 and a variant type from a European bison.</title>
        <authorList>
            <person name="Tomita Y."/>
            <person name="Literak I."/>
            <person name="Ogawa T."/>
            <person name="Jin Z."/>
            <person name="Shirasawa H."/>
        </authorList>
    </citation>
    <scope>NUCLEOTIDE SEQUENCE [LARGE SCALE GENOMIC DNA]</scope>
    <source>
        <strain evidence="16">BAPV1</strain>
    </source>
</reference>
<evidence type="ECO:0000256" key="1">
    <source>
        <dbReference type="ARBA" id="ARBA00004147"/>
    </source>
</evidence>
<dbReference type="InterPro" id="IPR042503">
    <property type="entry name" value="Regulatory_protein_E2_N_1"/>
</dbReference>
<comment type="subcellular location">
    <subcellularLocation>
        <location evidence="1 12">Host nucleus</location>
    </subcellularLocation>
</comment>
<feature type="region of interest" description="Disordered" evidence="13">
    <location>
        <begin position="194"/>
        <end position="253"/>
    </location>
</feature>
<evidence type="ECO:0000313" key="17">
    <source>
        <dbReference type="Proteomes" id="UP000125468"/>
    </source>
</evidence>
<evidence type="ECO:0000256" key="9">
    <source>
        <dbReference type="ARBA" id="ARBA00023125"/>
    </source>
</evidence>
<feature type="compositionally biased region" description="Polar residues" evidence="13">
    <location>
        <begin position="270"/>
        <end position="279"/>
    </location>
</feature>
<dbReference type="GO" id="GO:0003700">
    <property type="term" value="F:DNA-binding transcription factor activity"/>
    <property type="evidence" value="ECO:0007669"/>
    <property type="project" value="UniProtKB-UniRule"/>
</dbReference>
<feature type="compositionally biased region" description="Basic and acidic residues" evidence="13">
    <location>
        <begin position="201"/>
        <end position="216"/>
    </location>
</feature>
<dbReference type="Pfam" id="PF00511">
    <property type="entry name" value="PPV_E2_C"/>
    <property type="match status" value="1"/>
</dbReference>
<accession>A6XA94</accession>
<comment type="similarity">
    <text evidence="2">Belongs to the papillomaviridae E8^E2C protein family.</text>
</comment>
<dbReference type="HAMAP" id="MF_04001">
    <property type="entry name" value="PPV_E2"/>
    <property type="match status" value="1"/>
</dbReference>
<evidence type="ECO:0000313" key="16">
    <source>
        <dbReference type="EMBL" id="ABD60068.1"/>
    </source>
</evidence>
<evidence type="ECO:0000256" key="7">
    <source>
        <dbReference type="ARBA" id="ARBA00022705"/>
    </source>
</evidence>
<dbReference type="GO" id="GO:0006260">
    <property type="term" value="P:DNA replication"/>
    <property type="evidence" value="ECO:0007669"/>
    <property type="project" value="UniProtKB-KW"/>
</dbReference>
<feature type="domain" description="Papillomavirus E2 C-terminal" evidence="15">
    <location>
        <begin position="328"/>
        <end position="406"/>
    </location>
</feature>
<gene>
    <name evidence="12" type="primary">E2</name>
</gene>
<proteinExistence type="inferred from homology"/>
<dbReference type="InterPro" id="IPR012677">
    <property type="entry name" value="Nucleotide-bd_a/b_plait_sf"/>
</dbReference>
<dbReference type="Gene3D" id="2.170.200.10">
    <property type="entry name" value="Papillomavirus E2 early protein domain"/>
    <property type="match status" value="1"/>
</dbReference>
<dbReference type="EMBL" id="DQ098913">
    <property type="protein sequence ID" value="ABD60068.1"/>
    <property type="molecule type" value="Genomic_DNA"/>
</dbReference>
<keyword evidence="9 12" id="KW-0238">DNA-binding</keyword>
<keyword evidence="5 12" id="KW-0597">Phosphoprotein</keyword>
<dbReference type="GO" id="GO:0006275">
    <property type="term" value="P:regulation of DNA replication"/>
    <property type="evidence" value="ECO:0007669"/>
    <property type="project" value="UniProtKB-UniRule"/>
</dbReference>
<dbReference type="InterPro" id="IPR033668">
    <property type="entry name" value="Reg_prot_E2"/>
</dbReference>
<organism evidence="16 17">
    <name type="scientific">Bos taurus papillomavirus 8</name>
    <dbReference type="NCBI Taxonomy" id="2758968"/>
    <lineage>
        <taxon>Viruses</taxon>
        <taxon>Monodnaviria</taxon>
        <taxon>Shotokuvirae</taxon>
        <taxon>Cossaviricota</taxon>
        <taxon>Papovaviricetes</taxon>
        <taxon>Zurhausenvirales</taxon>
        <taxon>Papillomaviridae</taxon>
        <taxon>Firstpapillomavirinae</taxon>
        <taxon>Epsilonpapillomavirus</taxon>
        <taxon>Epsilonpapillomavirus 1</taxon>
    </lineage>
</organism>
<feature type="region of interest" description="Disordered" evidence="13">
    <location>
        <begin position="270"/>
        <end position="316"/>
    </location>
</feature>
<dbReference type="GO" id="GO:0039693">
    <property type="term" value="P:viral DNA genome replication"/>
    <property type="evidence" value="ECO:0007669"/>
    <property type="project" value="UniProtKB-UniRule"/>
</dbReference>
<evidence type="ECO:0000256" key="3">
    <source>
        <dbReference type="ARBA" id="ARBA00022491"/>
    </source>
</evidence>
<feature type="domain" description="Papillomavirus E2 N-terminal" evidence="14">
    <location>
        <begin position="4"/>
        <end position="195"/>
    </location>
</feature>
<name>A6XA94_9PAPI</name>
<evidence type="ECO:0000256" key="12">
    <source>
        <dbReference type="HAMAP-Rule" id="MF_04001"/>
    </source>
</evidence>
<dbReference type="GO" id="GO:0000166">
    <property type="term" value="F:nucleotide binding"/>
    <property type="evidence" value="ECO:0007669"/>
    <property type="project" value="UniProtKB-UniRule"/>
</dbReference>
<evidence type="ECO:0000259" key="14">
    <source>
        <dbReference type="Pfam" id="PF00508"/>
    </source>
</evidence>
<evidence type="ECO:0000256" key="8">
    <source>
        <dbReference type="ARBA" id="ARBA00023015"/>
    </source>
</evidence>
<keyword evidence="7 12" id="KW-0235">DNA replication</keyword>
<feature type="region of interest" description="DNA-binding domain" evidence="12">
    <location>
        <begin position="326"/>
        <end position="410"/>
    </location>
</feature>
<dbReference type="InterPro" id="IPR001866">
    <property type="entry name" value="PPV_E2_N"/>
</dbReference>
<dbReference type="InterPro" id="IPR000427">
    <property type="entry name" value="Papillomavirus_E2_C"/>
</dbReference>
<comment type="similarity">
    <text evidence="12">Belongs to the papillomaviridae E2 protein family.</text>
</comment>
<evidence type="ECO:0000259" key="15">
    <source>
        <dbReference type="Pfam" id="PF00511"/>
    </source>
</evidence>
<comment type="function">
    <text evidence="12">Plays a role in the initiation of viral DNA replication. A dimer of E2 interacts with a dimer of E1 in order to improve specificity of E1 DNA binding activity. Once the complex recognizes and binds DNA at specific sites, the E2 dimer is removed from DNA. E2 also regulates viral transcription through binding to the E2RE response element (5'-ACCNNNNNNGGT-3') present in multiple copies in the regulatory regions of the viral genome. Activates or represses transcription depending on E2RE's position with regards to proximal promoter elements including the TATA-box. Repression occurs by sterically hindering the assembly of the transcription initiation complex.</text>
</comment>
<dbReference type="InterPro" id="IPR035975">
    <property type="entry name" value="E2/EBNA1_C_sf"/>
</dbReference>
<evidence type="ECO:0000256" key="11">
    <source>
        <dbReference type="ARBA" id="ARBA00023163"/>
    </source>
</evidence>
<dbReference type="Pfam" id="PF00508">
    <property type="entry name" value="PPV_E2_N"/>
    <property type="match status" value="1"/>
</dbReference>
<dbReference type="SUPFAM" id="SSF51332">
    <property type="entry name" value="E2 regulatory, transactivation domain"/>
    <property type="match status" value="1"/>
</dbReference>
<dbReference type="GO" id="GO:0006351">
    <property type="term" value="P:DNA-templated transcription"/>
    <property type="evidence" value="ECO:0007669"/>
    <property type="project" value="UniProtKB-UniRule"/>
</dbReference>
<sequence>MAALERLNAAQETQMTLIENPSTKIEDHISYYGAVRTEQTLYCAARRKHISRLGICPVPTLATATANARAAIEMQLVLKDLLQSPFAKDSWSLVDFSHERYKAPPTDTLKKHPRIVEVMFDGDPQNKTWHTLWGEIYMRTADGWTVTTSSADAKGIFCVMQGLREYYQLFAPDAERFGTRGTWDVFDQNRRFHFPPSSSSDRVDGVPDGPEPRGGDRPTSTPVAAEPDSPSRCVSRDLGRRGSGGPRCRWGTRVHPYVVPGGGGLLVSSCASSPLQSRVSPGAERHQEGGPRPPSPDSTEEDRRQAPVAAAGPPAGQFDLLQGTGCSPCVLIEGNGNKVKCLRYRLKRGHRHRFCHITTTFWATGDEGSDRQGNGTILVTFDSTSQRKLFLDHVSIPGELTVRSVTISQD</sequence>
<keyword evidence="8 12" id="KW-0805">Transcription regulation</keyword>
<dbReference type="Proteomes" id="UP000125468">
    <property type="component" value="Segment"/>
</dbReference>